<keyword evidence="3" id="KW-1185">Reference proteome</keyword>
<reference evidence="2 3" key="1">
    <citation type="submission" date="2018-03" db="EMBL/GenBank/DDBJ databases">
        <title>Genomic Encyclopedia of Archaeal and Bacterial Type Strains, Phase II (KMG-II): from individual species to whole genera.</title>
        <authorList>
            <person name="Goeker M."/>
        </authorList>
    </citation>
    <scope>NUCLEOTIDE SEQUENCE [LARGE SCALE GENOMIC DNA]</scope>
    <source>
        <strain evidence="2 3">DSM 29328</strain>
    </source>
</reference>
<evidence type="ECO:0000256" key="1">
    <source>
        <dbReference type="SAM" id="MobiDB-lite"/>
    </source>
</evidence>
<accession>A0A2T0RTS8</accession>
<name>A0A2T0RTS8_9RHOB</name>
<dbReference type="Proteomes" id="UP000239480">
    <property type="component" value="Unassembled WGS sequence"/>
</dbReference>
<proteinExistence type="predicted"/>
<evidence type="ECO:0000313" key="3">
    <source>
        <dbReference type="Proteomes" id="UP000239480"/>
    </source>
</evidence>
<gene>
    <name evidence="2" type="ORF">CLV78_103349</name>
</gene>
<evidence type="ECO:0000313" key="2">
    <source>
        <dbReference type="EMBL" id="PRY24483.1"/>
    </source>
</evidence>
<dbReference type="EMBL" id="PVTD01000003">
    <property type="protein sequence ID" value="PRY24483.1"/>
    <property type="molecule type" value="Genomic_DNA"/>
</dbReference>
<feature type="region of interest" description="Disordered" evidence="1">
    <location>
        <begin position="1"/>
        <end position="32"/>
    </location>
</feature>
<protein>
    <submittedName>
        <fullName evidence="2">Uncharacterized protein</fullName>
    </submittedName>
</protein>
<sequence>MTAPRPKREQDRDPARPQVEGSGAMKKEGIRP</sequence>
<comment type="caution">
    <text evidence="2">The sequence shown here is derived from an EMBL/GenBank/DDBJ whole genome shotgun (WGS) entry which is preliminary data.</text>
</comment>
<feature type="compositionally biased region" description="Basic and acidic residues" evidence="1">
    <location>
        <begin position="1"/>
        <end position="15"/>
    </location>
</feature>
<dbReference type="AlphaFoldDB" id="A0A2T0RTS8"/>
<organism evidence="2 3">
    <name type="scientific">Aliiruegeria haliotis</name>
    <dbReference type="NCBI Taxonomy" id="1280846"/>
    <lineage>
        <taxon>Bacteria</taxon>
        <taxon>Pseudomonadati</taxon>
        <taxon>Pseudomonadota</taxon>
        <taxon>Alphaproteobacteria</taxon>
        <taxon>Rhodobacterales</taxon>
        <taxon>Roseobacteraceae</taxon>
        <taxon>Aliiruegeria</taxon>
    </lineage>
</organism>